<evidence type="ECO:0000313" key="2">
    <source>
        <dbReference type="Proteomes" id="UP000217758"/>
    </source>
</evidence>
<dbReference type="SUPFAM" id="SSF160379">
    <property type="entry name" value="SP0830-like"/>
    <property type="match status" value="1"/>
</dbReference>
<dbReference type="Proteomes" id="UP000217758">
    <property type="component" value="Chromosome"/>
</dbReference>
<dbReference type="KEGG" id="strg:SRT_08220"/>
<gene>
    <name evidence="1" type="ORF">SRT_08220</name>
</gene>
<sequence>MARKDVLFFTEKMDKERVIERITSFSLRDEVIHFGELGIYWGKYTEVEYLKTSYHKQLIKEDFYRQVTIRKSKTAEKILRLLRNG</sequence>
<accession>A0A1L7LIR4</accession>
<dbReference type="EMBL" id="AP014612">
    <property type="protein sequence ID" value="BAQ24083.1"/>
    <property type="molecule type" value="Genomic_DNA"/>
</dbReference>
<name>A0A1L7LIR4_9STRE</name>
<dbReference type="Gene3D" id="3.30.70.1260">
    <property type="entry name" value="bacterial protein sp0830 like"/>
    <property type="match status" value="1"/>
</dbReference>
<protein>
    <submittedName>
        <fullName evidence="1">Uncharacterized protein</fullName>
    </submittedName>
</protein>
<reference evidence="1 2" key="1">
    <citation type="journal article" date="2016" name="Microbiol. Immunol.">
        <title>Complete genome sequence of Streptococcus troglodytae TKU31 isolated from the oral cavity of a chimpanzee (Pan troglodytes).</title>
        <authorList>
            <person name="Okamoto M."/>
            <person name="Naito M."/>
            <person name="Miyanohara M."/>
            <person name="Imai S."/>
            <person name="Nomura Y."/>
            <person name="Saito W."/>
            <person name="Momoi Y."/>
            <person name="Takada K."/>
            <person name="Miyabe-Nishiwaki T."/>
            <person name="Tomonaga M."/>
            <person name="Hanada N."/>
        </authorList>
    </citation>
    <scope>NUCLEOTIDE SEQUENCE [LARGE SCALE GENOMIC DNA]</scope>
    <source>
        <strain evidence="2">TKU 31</strain>
    </source>
</reference>
<dbReference type="AlphaFoldDB" id="A0A1L7LIR4"/>
<proteinExistence type="predicted"/>
<keyword evidence="2" id="KW-1185">Reference proteome</keyword>
<organism evidence="1 2">
    <name type="scientific">Streptococcus troglodytae</name>
    <dbReference type="NCBI Taxonomy" id="1111760"/>
    <lineage>
        <taxon>Bacteria</taxon>
        <taxon>Bacillati</taxon>
        <taxon>Bacillota</taxon>
        <taxon>Bacilli</taxon>
        <taxon>Lactobacillales</taxon>
        <taxon>Streptococcaceae</taxon>
        <taxon>Streptococcus</taxon>
    </lineage>
</organism>
<evidence type="ECO:0000313" key="1">
    <source>
        <dbReference type="EMBL" id="BAQ24083.1"/>
    </source>
</evidence>